<dbReference type="Gene3D" id="2.10.90.10">
    <property type="entry name" value="Cystine-knot cytokines"/>
    <property type="match status" value="1"/>
</dbReference>
<gene>
    <name evidence="1" type="ORF">HPB51_014466</name>
</gene>
<proteinExistence type="predicted"/>
<dbReference type="AlphaFoldDB" id="A0A9J6EAA0"/>
<dbReference type="InterPro" id="IPR029034">
    <property type="entry name" value="Cystine-knot_cytokine"/>
</dbReference>
<sequence>MDLVAHPFFGAVMDHRGRGFRCAFFLGALAATVVMTAHGATRPKTGLPDILDDLEKCHPASSATATTRGATVVKSGIHKRALCPSRPSFDFDHLRIPEHQNLTTVECLCQDKLCLPLNDYKCTAVQHSIPVEYKNGTRTNVALTVACVCARKVSRMAYHGPTQAD</sequence>
<reference evidence="1" key="1">
    <citation type="journal article" date="2020" name="Cell">
        <title>Large-Scale Comparative Analyses of Tick Genomes Elucidate Their Genetic Diversity and Vector Capacities.</title>
        <authorList>
            <consortium name="Tick Genome and Microbiome Consortium (TIGMIC)"/>
            <person name="Jia N."/>
            <person name="Wang J."/>
            <person name="Shi W."/>
            <person name="Du L."/>
            <person name="Sun Y."/>
            <person name="Zhan W."/>
            <person name="Jiang J.F."/>
            <person name="Wang Q."/>
            <person name="Zhang B."/>
            <person name="Ji P."/>
            <person name="Bell-Sakyi L."/>
            <person name="Cui X.M."/>
            <person name="Yuan T.T."/>
            <person name="Jiang B.G."/>
            <person name="Yang W.F."/>
            <person name="Lam T.T."/>
            <person name="Chang Q.C."/>
            <person name="Ding S.J."/>
            <person name="Wang X.J."/>
            <person name="Zhu J.G."/>
            <person name="Ruan X.D."/>
            <person name="Zhao L."/>
            <person name="Wei J.T."/>
            <person name="Ye R.Z."/>
            <person name="Que T.C."/>
            <person name="Du C.H."/>
            <person name="Zhou Y.H."/>
            <person name="Cheng J.X."/>
            <person name="Dai P.F."/>
            <person name="Guo W.B."/>
            <person name="Han X.H."/>
            <person name="Huang E.J."/>
            <person name="Li L.F."/>
            <person name="Wei W."/>
            <person name="Gao Y.C."/>
            <person name="Liu J.Z."/>
            <person name="Shao H.Z."/>
            <person name="Wang X."/>
            <person name="Wang C.C."/>
            <person name="Yang T.C."/>
            <person name="Huo Q.B."/>
            <person name="Li W."/>
            <person name="Chen H.Y."/>
            <person name="Chen S.E."/>
            <person name="Zhou L.G."/>
            <person name="Ni X.B."/>
            <person name="Tian J.H."/>
            <person name="Sheng Y."/>
            <person name="Liu T."/>
            <person name="Pan Y.S."/>
            <person name="Xia L.Y."/>
            <person name="Li J."/>
            <person name="Zhao F."/>
            <person name="Cao W.C."/>
        </authorList>
    </citation>
    <scope>NUCLEOTIDE SEQUENCE</scope>
    <source>
        <strain evidence="1">Rmic-2018</strain>
    </source>
</reference>
<dbReference type="SUPFAM" id="SSF57501">
    <property type="entry name" value="Cystine-knot cytokines"/>
    <property type="match status" value="1"/>
</dbReference>
<comment type="caution">
    <text evidence="1">The sequence shown here is derived from an EMBL/GenBank/DDBJ whole genome shotgun (WGS) entry which is preliminary data.</text>
</comment>
<evidence type="ECO:0000313" key="1">
    <source>
        <dbReference type="EMBL" id="KAH8031254.1"/>
    </source>
</evidence>
<organism evidence="1 2">
    <name type="scientific">Rhipicephalus microplus</name>
    <name type="common">Cattle tick</name>
    <name type="synonym">Boophilus microplus</name>
    <dbReference type="NCBI Taxonomy" id="6941"/>
    <lineage>
        <taxon>Eukaryota</taxon>
        <taxon>Metazoa</taxon>
        <taxon>Ecdysozoa</taxon>
        <taxon>Arthropoda</taxon>
        <taxon>Chelicerata</taxon>
        <taxon>Arachnida</taxon>
        <taxon>Acari</taxon>
        <taxon>Parasitiformes</taxon>
        <taxon>Ixodida</taxon>
        <taxon>Ixodoidea</taxon>
        <taxon>Ixodidae</taxon>
        <taxon>Rhipicephalinae</taxon>
        <taxon>Rhipicephalus</taxon>
        <taxon>Boophilus</taxon>
    </lineage>
</organism>
<keyword evidence="2" id="KW-1185">Reference proteome</keyword>
<protein>
    <submittedName>
        <fullName evidence="1">Uncharacterized protein</fullName>
    </submittedName>
</protein>
<name>A0A9J6EAA0_RHIMP</name>
<accession>A0A9J6EAA0</accession>
<reference evidence="1" key="2">
    <citation type="submission" date="2021-09" db="EMBL/GenBank/DDBJ databases">
        <authorList>
            <person name="Jia N."/>
            <person name="Wang J."/>
            <person name="Shi W."/>
            <person name="Du L."/>
            <person name="Sun Y."/>
            <person name="Zhan W."/>
            <person name="Jiang J."/>
            <person name="Wang Q."/>
            <person name="Zhang B."/>
            <person name="Ji P."/>
            <person name="Sakyi L.B."/>
            <person name="Cui X."/>
            <person name="Yuan T."/>
            <person name="Jiang B."/>
            <person name="Yang W."/>
            <person name="Lam T.T.-Y."/>
            <person name="Chang Q."/>
            <person name="Ding S."/>
            <person name="Wang X."/>
            <person name="Zhu J."/>
            <person name="Ruan X."/>
            <person name="Zhao L."/>
            <person name="Wei J."/>
            <person name="Que T."/>
            <person name="Du C."/>
            <person name="Cheng J."/>
            <person name="Dai P."/>
            <person name="Han X."/>
            <person name="Huang E."/>
            <person name="Gao Y."/>
            <person name="Liu J."/>
            <person name="Shao H."/>
            <person name="Ye R."/>
            <person name="Li L."/>
            <person name="Wei W."/>
            <person name="Wang X."/>
            <person name="Wang C."/>
            <person name="Huo Q."/>
            <person name="Li W."/>
            <person name="Guo W."/>
            <person name="Chen H."/>
            <person name="Chen S."/>
            <person name="Zhou L."/>
            <person name="Zhou L."/>
            <person name="Ni X."/>
            <person name="Tian J."/>
            <person name="Zhou Y."/>
            <person name="Sheng Y."/>
            <person name="Liu T."/>
            <person name="Pan Y."/>
            <person name="Xia L."/>
            <person name="Li J."/>
            <person name="Zhao F."/>
            <person name="Cao W."/>
        </authorList>
    </citation>
    <scope>NUCLEOTIDE SEQUENCE</scope>
    <source>
        <strain evidence="1">Rmic-2018</strain>
        <tissue evidence="1">Larvae</tissue>
    </source>
</reference>
<evidence type="ECO:0000313" key="2">
    <source>
        <dbReference type="Proteomes" id="UP000821866"/>
    </source>
</evidence>
<dbReference type="Proteomes" id="UP000821866">
    <property type="component" value="Chromosome 3"/>
</dbReference>
<dbReference type="EMBL" id="JABSTU010000005">
    <property type="protein sequence ID" value="KAH8031254.1"/>
    <property type="molecule type" value="Genomic_DNA"/>
</dbReference>